<evidence type="ECO:0000256" key="5">
    <source>
        <dbReference type="ARBA" id="ARBA00023002"/>
    </source>
</evidence>
<dbReference type="InterPro" id="IPR036249">
    <property type="entry name" value="Thioredoxin-like_sf"/>
</dbReference>
<dbReference type="EMBL" id="KE504149">
    <property type="protein sequence ID" value="EPT00355.1"/>
    <property type="molecule type" value="Genomic_DNA"/>
</dbReference>
<evidence type="ECO:0000313" key="7">
    <source>
        <dbReference type="EMBL" id="EPT00355.1"/>
    </source>
</evidence>
<sequence>MTEKPISPVLVVGGGPAGLALALSLVKNGVPVRIINSPSTPHQEARGQGIQPRTLEVFHFLGVLPELRAKGGPLKPVVFYKLPGGTEVMQTTHLSVPEEDTPTKPFNNTYQVAQYHTEAILGAHLEKYGCSVEFGTELVGLEQFEDRVEATIKKTVGDKEEIETQSFRWLVGADGGKSVVRKQSGFAFEGTAPEQVAILGEMTIEGLDTEQWHAWMRKGSGRPSIIMFGCVEGNRFFFMILGNPDPDKLLSSHEALLEAIRAHIDRTDLQMGEPYYVSDYRPSVRMVDKFSEGRVFLAGDAAHVHAPRGGQGLNSSVQDSFNLGWKLALVERGLAPRALLTTYNEERLPVIQRMLQETVDMVKRAKDAVKEDPAETARGIMQRTTLLKQLGINYRWSSIVLDERAPRAADEELEPYGVEAGDTLKAGDRAPNATGLVRLSDAQTTALFDIFSPTRHTVLIFGDDTSRAEAIVKALARYPQGTVSSVVVLPLGDKATTAVDGTDATLRDGDAVAYDAYRVTDDQPFTVIIRPDGVIGAIVSGEEGAAKYFGGIFSI</sequence>
<evidence type="ECO:0000313" key="8">
    <source>
        <dbReference type="Proteomes" id="UP000015241"/>
    </source>
</evidence>
<protein>
    <recommendedName>
        <fullName evidence="6">FAD-binding domain-containing protein</fullName>
    </recommendedName>
</protein>
<evidence type="ECO:0000256" key="2">
    <source>
        <dbReference type="ARBA" id="ARBA00007801"/>
    </source>
</evidence>
<dbReference type="GO" id="GO:0016709">
    <property type="term" value="F:oxidoreductase activity, acting on paired donors, with incorporation or reduction of molecular oxygen, NAD(P)H as one donor, and incorporation of one atom of oxygen"/>
    <property type="evidence" value="ECO:0007669"/>
    <property type="project" value="UniProtKB-ARBA"/>
</dbReference>
<dbReference type="PANTHER" id="PTHR43004">
    <property type="entry name" value="TRK SYSTEM POTASSIUM UPTAKE PROTEIN"/>
    <property type="match status" value="1"/>
</dbReference>
<keyword evidence="3" id="KW-0285">Flavoprotein</keyword>
<evidence type="ECO:0000259" key="6">
    <source>
        <dbReference type="Pfam" id="PF01494"/>
    </source>
</evidence>
<organism evidence="7 8">
    <name type="scientific">Fomitopsis schrenkii</name>
    <name type="common">Brown rot fungus</name>
    <dbReference type="NCBI Taxonomy" id="2126942"/>
    <lineage>
        <taxon>Eukaryota</taxon>
        <taxon>Fungi</taxon>
        <taxon>Dikarya</taxon>
        <taxon>Basidiomycota</taxon>
        <taxon>Agaricomycotina</taxon>
        <taxon>Agaricomycetes</taxon>
        <taxon>Polyporales</taxon>
        <taxon>Fomitopsis</taxon>
    </lineage>
</organism>
<dbReference type="AlphaFoldDB" id="S8FPX5"/>
<dbReference type="STRING" id="743788.S8FPX5"/>
<accession>S8FPX5</accession>
<dbReference type="Proteomes" id="UP000015241">
    <property type="component" value="Unassembled WGS sequence"/>
</dbReference>
<comment type="cofactor">
    <cofactor evidence="1">
        <name>FAD</name>
        <dbReference type="ChEBI" id="CHEBI:57692"/>
    </cofactor>
</comment>
<dbReference type="InParanoid" id="S8FPX5"/>
<dbReference type="Pfam" id="PF01494">
    <property type="entry name" value="FAD_binding_3"/>
    <property type="match status" value="1"/>
</dbReference>
<dbReference type="PANTHER" id="PTHR43004:SF19">
    <property type="entry name" value="BINDING MONOOXYGENASE, PUTATIVE (JCVI)-RELATED"/>
    <property type="match status" value="1"/>
</dbReference>
<keyword evidence="8" id="KW-1185">Reference proteome</keyword>
<dbReference type="OrthoDB" id="2690153at2759"/>
<keyword evidence="4" id="KW-0274">FAD</keyword>
<dbReference type="InterPro" id="IPR050641">
    <property type="entry name" value="RIFMO-like"/>
</dbReference>
<proteinExistence type="inferred from homology"/>
<dbReference type="GO" id="GO:0071949">
    <property type="term" value="F:FAD binding"/>
    <property type="evidence" value="ECO:0007669"/>
    <property type="project" value="InterPro"/>
</dbReference>
<dbReference type="PRINTS" id="PR00420">
    <property type="entry name" value="RNGMNOXGNASE"/>
</dbReference>
<feature type="domain" description="FAD-binding" evidence="6">
    <location>
        <begin position="8"/>
        <end position="357"/>
    </location>
</feature>
<comment type="similarity">
    <text evidence="2">Belongs to the PheA/TfdB FAD monooxygenase family.</text>
</comment>
<dbReference type="SUPFAM" id="SSF52833">
    <property type="entry name" value="Thioredoxin-like"/>
    <property type="match status" value="1"/>
</dbReference>
<dbReference type="eggNOG" id="KOG3855">
    <property type="taxonomic scope" value="Eukaryota"/>
</dbReference>
<evidence type="ECO:0000256" key="1">
    <source>
        <dbReference type="ARBA" id="ARBA00001974"/>
    </source>
</evidence>
<dbReference type="SUPFAM" id="SSF51905">
    <property type="entry name" value="FAD/NAD(P)-binding domain"/>
    <property type="match status" value="1"/>
</dbReference>
<name>S8FPX5_FOMSC</name>
<gene>
    <name evidence="7" type="ORF">FOMPIDRAFT_1023761</name>
</gene>
<dbReference type="InterPro" id="IPR002938">
    <property type="entry name" value="FAD-bd"/>
</dbReference>
<dbReference type="Gene3D" id="3.50.50.60">
    <property type="entry name" value="FAD/NAD(P)-binding domain"/>
    <property type="match status" value="1"/>
</dbReference>
<dbReference type="Gene3D" id="3.40.30.120">
    <property type="match status" value="1"/>
</dbReference>
<dbReference type="InterPro" id="IPR036188">
    <property type="entry name" value="FAD/NAD-bd_sf"/>
</dbReference>
<keyword evidence="5" id="KW-0560">Oxidoreductase</keyword>
<evidence type="ECO:0000256" key="4">
    <source>
        <dbReference type="ARBA" id="ARBA00022827"/>
    </source>
</evidence>
<dbReference type="Gene3D" id="3.30.70.2450">
    <property type="match status" value="1"/>
</dbReference>
<evidence type="ECO:0000256" key="3">
    <source>
        <dbReference type="ARBA" id="ARBA00022630"/>
    </source>
</evidence>
<reference evidence="7 8" key="1">
    <citation type="journal article" date="2012" name="Science">
        <title>The Paleozoic origin of enzymatic lignin decomposition reconstructed from 31 fungal genomes.</title>
        <authorList>
            <person name="Floudas D."/>
            <person name="Binder M."/>
            <person name="Riley R."/>
            <person name="Barry K."/>
            <person name="Blanchette R.A."/>
            <person name="Henrissat B."/>
            <person name="Martinez A.T."/>
            <person name="Otillar R."/>
            <person name="Spatafora J.W."/>
            <person name="Yadav J.S."/>
            <person name="Aerts A."/>
            <person name="Benoit I."/>
            <person name="Boyd A."/>
            <person name="Carlson A."/>
            <person name="Copeland A."/>
            <person name="Coutinho P.M."/>
            <person name="de Vries R.P."/>
            <person name="Ferreira P."/>
            <person name="Findley K."/>
            <person name="Foster B."/>
            <person name="Gaskell J."/>
            <person name="Glotzer D."/>
            <person name="Gorecki P."/>
            <person name="Heitman J."/>
            <person name="Hesse C."/>
            <person name="Hori C."/>
            <person name="Igarashi K."/>
            <person name="Jurgens J.A."/>
            <person name="Kallen N."/>
            <person name="Kersten P."/>
            <person name="Kohler A."/>
            <person name="Kuees U."/>
            <person name="Kumar T.K.A."/>
            <person name="Kuo A."/>
            <person name="LaButti K."/>
            <person name="Larrondo L.F."/>
            <person name="Lindquist E."/>
            <person name="Ling A."/>
            <person name="Lombard V."/>
            <person name="Lucas S."/>
            <person name="Lundell T."/>
            <person name="Martin R."/>
            <person name="McLaughlin D.J."/>
            <person name="Morgenstern I."/>
            <person name="Morin E."/>
            <person name="Murat C."/>
            <person name="Nagy L.G."/>
            <person name="Nolan M."/>
            <person name="Ohm R.A."/>
            <person name="Patyshakuliyeva A."/>
            <person name="Rokas A."/>
            <person name="Ruiz-Duenas F.J."/>
            <person name="Sabat G."/>
            <person name="Salamov A."/>
            <person name="Samejima M."/>
            <person name="Schmutz J."/>
            <person name="Slot J.C."/>
            <person name="St John F."/>
            <person name="Stenlid J."/>
            <person name="Sun H."/>
            <person name="Sun S."/>
            <person name="Syed K."/>
            <person name="Tsang A."/>
            <person name="Wiebenga A."/>
            <person name="Young D."/>
            <person name="Pisabarro A."/>
            <person name="Eastwood D.C."/>
            <person name="Martin F."/>
            <person name="Cullen D."/>
            <person name="Grigoriev I.V."/>
            <person name="Hibbett D.S."/>
        </authorList>
    </citation>
    <scope>NUCLEOTIDE SEQUENCE</scope>
    <source>
        <strain evidence="8">FP-58527</strain>
    </source>
</reference>
<dbReference type="HOGENOM" id="CLU_009665_20_3_1"/>